<proteinExistence type="predicted"/>
<gene>
    <name evidence="2" type="ORF">P7K49_005646</name>
</gene>
<evidence type="ECO:0000313" key="2">
    <source>
        <dbReference type="EMBL" id="KAK2115021.1"/>
    </source>
</evidence>
<keyword evidence="3" id="KW-1185">Reference proteome</keyword>
<accession>A0ABQ9W067</accession>
<protein>
    <submittedName>
        <fullName evidence="2">Uncharacterized protein</fullName>
    </submittedName>
</protein>
<comment type="caution">
    <text evidence="2">The sequence shown here is derived from an EMBL/GenBank/DDBJ whole genome shotgun (WGS) entry which is preliminary data.</text>
</comment>
<reference evidence="2 3" key="1">
    <citation type="submission" date="2023-05" db="EMBL/GenBank/DDBJ databases">
        <title>B98-5 Cell Line De Novo Hybrid Assembly: An Optical Mapping Approach.</title>
        <authorList>
            <person name="Kananen K."/>
            <person name="Auerbach J.A."/>
            <person name="Kautto E."/>
            <person name="Blachly J.S."/>
        </authorList>
    </citation>
    <scope>NUCLEOTIDE SEQUENCE [LARGE SCALE GENOMIC DNA]</scope>
    <source>
        <strain evidence="2">B95-8</strain>
        <tissue evidence="2">Cell line</tissue>
    </source>
</reference>
<sequence>MIRETCSRTGTLLSLKAVVMKQPKVSAAITLSEKANSEFARESTVFIATASHEPRLHTHTQVSVLAADRLPAIRAVCVTRVPGARAAAAPPPFRFSDVSARAPAFRNTPTARTGPRGKGATEPQARPSVAA</sequence>
<evidence type="ECO:0000313" key="3">
    <source>
        <dbReference type="Proteomes" id="UP001266305"/>
    </source>
</evidence>
<evidence type="ECO:0000256" key="1">
    <source>
        <dbReference type="SAM" id="MobiDB-lite"/>
    </source>
</evidence>
<feature type="region of interest" description="Disordered" evidence="1">
    <location>
        <begin position="99"/>
        <end position="131"/>
    </location>
</feature>
<organism evidence="2 3">
    <name type="scientific">Saguinus oedipus</name>
    <name type="common">Cotton-top tamarin</name>
    <name type="synonym">Oedipomidas oedipus</name>
    <dbReference type="NCBI Taxonomy" id="9490"/>
    <lineage>
        <taxon>Eukaryota</taxon>
        <taxon>Metazoa</taxon>
        <taxon>Chordata</taxon>
        <taxon>Craniata</taxon>
        <taxon>Vertebrata</taxon>
        <taxon>Euteleostomi</taxon>
        <taxon>Mammalia</taxon>
        <taxon>Eutheria</taxon>
        <taxon>Euarchontoglires</taxon>
        <taxon>Primates</taxon>
        <taxon>Haplorrhini</taxon>
        <taxon>Platyrrhini</taxon>
        <taxon>Cebidae</taxon>
        <taxon>Callitrichinae</taxon>
        <taxon>Saguinus</taxon>
    </lineage>
</organism>
<name>A0ABQ9W067_SAGOE</name>
<dbReference type="EMBL" id="JASSZA010000003">
    <property type="protein sequence ID" value="KAK2115021.1"/>
    <property type="molecule type" value="Genomic_DNA"/>
</dbReference>
<dbReference type="Proteomes" id="UP001266305">
    <property type="component" value="Unassembled WGS sequence"/>
</dbReference>